<evidence type="ECO:0000256" key="1">
    <source>
        <dbReference type="SAM" id="SignalP"/>
    </source>
</evidence>
<evidence type="ECO:0000313" key="2">
    <source>
        <dbReference type="EMBL" id="PSR78440.1"/>
    </source>
</evidence>
<evidence type="ECO:0000313" key="3">
    <source>
        <dbReference type="Proteomes" id="UP000241462"/>
    </source>
</evidence>
<evidence type="ECO:0008006" key="4">
    <source>
        <dbReference type="Google" id="ProtNLM"/>
    </source>
</evidence>
<keyword evidence="1" id="KW-0732">Signal</keyword>
<reference evidence="2 3" key="1">
    <citation type="journal article" date="2018" name="Mycol. Prog.">
        <title>Coniella lustricola, a new species from submerged detritus.</title>
        <authorList>
            <person name="Raudabaugh D.B."/>
            <person name="Iturriaga T."/>
            <person name="Carver A."/>
            <person name="Mondo S."/>
            <person name="Pangilinan J."/>
            <person name="Lipzen A."/>
            <person name="He G."/>
            <person name="Amirebrahimi M."/>
            <person name="Grigoriev I.V."/>
            <person name="Miller A.N."/>
        </authorList>
    </citation>
    <scope>NUCLEOTIDE SEQUENCE [LARGE SCALE GENOMIC DNA]</scope>
    <source>
        <strain evidence="2 3">B22-T-1</strain>
    </source>
</reference>
<feature type="chain" id="PRO_5015697159" description="Secreted protein" evidence="1">
    <location>
        <begin position="25"/>
        <end position="97"/>
    </location>
</feature>
<dbReference type="Proteomes" id="UP000241462">
    <property type="component" value="Unassembled WGS sequence"/>
</dbReference>
<sequence>MAANRLRRLRLLSISLYLSISVFPGPSEQPRWLAPAFNNQLLSFVAAACRRDATVLSKVEAGKTKNMFKPRVALPCHYHSLTHLLRATFNSAVQVLY</sequence>
<dbReference type="InParanoid" id="A0A2T2ZWI1"/>
<gene>
    <name evidence="2" type="ORF">BD289DRAFT_122894</name>
</gene>
<accession>A0A2T2ZWI1</accession>
<protein>
    <recommendedName>
        <fullName evidence="4">Secreted protein</fullName>
    </recommendedName>
</protein>
<name>A0A2T2ZWI1_9PEZI</name>
<organism evidence="2 3">
    <name type="scientific">Coniella lustricola</name>
    <dbReference type="NCBI Taxonomy" id="2025994"/>
    <lineage>
        <taxon>Eukaryota</taxon>
        <taxon>Fungi</taxon>
        <taxon>Dikarya</taxon>
        <taxon>Ascomycota</taxon>
        <taxon>Pezizomycotina</taxon>
        <taxon>Sordariomycetes</taxon>
        <taxon>Sordariomycetidae</taxon>
        <taxon>Diaporthales</taxon>
        <taxon>Schizoparmaceae</taxon>
        <taxon>Coniella</taxon>
    </lineage>
</organism>
<dbReference type="EMBL" id="KZ678607">
    <property type="protein sequence ID" value="PSR78440.1"/>
    <property type="molecule type" value="Genomic_DNA"/>
</dbReference>
<keyword evidence="3" id="KW-1185">Reference proteome</keyword>
<feature type="signal peptide" evidence="1">
    <location>
        <begin position="1"/>
        <end position="24"/>
    </location>
</feature>
<dbReference type="AlphaFoldDB" id="A0A2T2ZWI1"/>
<proteinExistence type="predicted"/>